<gene>
    <name evidence="1" type="ORF">AQI88_09735</name>
</gene>
<dbReference type="STRING" id="67285.AQI88_09735"/>
<dbReference type="EMBL" id="LMWL01000015">
    <property type="protein sequence ID" value="KUM96772.1"/>
    <property type="molecule type" value="Genomic_DNA"/>
</dbReference>
<comment type="caution">
    <text evidence="1">The sequence shown here is derived from an EMBL/GenBank/DDBJ whole genome shotgun (WGS) entry which is preliminary data.</text>
</comment>
<proteinExistence type="predicted"/>
<organism evidence="1 2">
    <name type="scientific">Streptomyces cellostaticus</name>
    <dbReference type="NCBI Taxonomy" id="67285"/>
    <lineage>
        <taxon>Bacteria</taxon>
        <taxon>Bacillati</taxon>
        <taxon>Actinomycetota</taxon>
        <taxon>Actinomycetes</taxon>
        <taxon>Kitasatosporales</taxon>
        <taxon>Streptomycetaceae</taxon>
        <taxon>Streptomyces</taxon>
    </lineage>
</organism>
<sequence>MAGHWTRGTAGAVLAVVVAVGATGCGGSGSPSGTASKAASAASSAASSLASQASEALASASAEARHKLDEVKGGVKAKDDVSLGSVTTDSDGRASVKVTAKNTDGSARSFAVQVNFTDKDGNLQDVVVVTVKDVAAGASGEGTARSNRKLSGEVRAVVGSALRY</sequence>
<keyword evidence="2" id="KW-1185">Reference proteome</keyword>
<name>A0A124HD87_9ACTN</name>
<dbReference type="PROSITE" id="PS51257">
    <property type="entry name" value="PROKAR_LIPOPROTEIN"/>
    <property type="match status" value="1"/>
</dbReference>
<dbReference type="OrthoDB" id="3874071at2"/>
<dbReference type="RefSeq" id="WP_066995223.1">
    <property type="nucleotide sequence ID" value="NZ_BNDU01000006.1"/>
</dbReference>
<evidence type="ECO:0000313" key="2">
    <source>
        <dbReference type="Proteomes" id="UP000054241"/>
    </source>
</evidence>
<dbReference type="Proteomes" id="UP000054241">
    <property type="component" value="Unassembled WGS sequence"/>
</dbReference>
<accession>A0A124HD87</accession>
<reference evidence="1 2" key="1">
    <citation type="submission" date="2015-10" db="EMBL/GenBank/DDBJ databases">
        <title>Draft genome sequence of Streptomyces cellostaticus DSM 40189, type strain for the species Streptomyces cellostaticus.</title>
        <authorList>
            <person name="Ruckert C."/>
            <person name="Winkler A."/>
            <person name="Kalinowski J."/>
            <person name="Kampfer P."/>
            <person name="Glaeser S."/>
        </authorList>
    </citation>
    <scope>NUCLEOTIDE SEQUENCE [LARGE SCALE GENOMIC DNA]</scope>
    <source>
        <strain evidence="1 2">DSM 40189</strain>
    </source>
</reference>
<protein>
    <recommendedName>
        <fullName evidence="3">Lipoprotein</fullName>
    </recommendedName>
</protein>
<evidence type="ECO:0008006" key="3">
    <source>
        <dbReference type="Google" id="ProtNLM"/>
    </source>
</evidence>
<evidence type="ECO:0000313" key="1">
    <source>
        <dbReference type="EMBL" id="KUM96772.1"/>
    </source>
</evidence>
<dbReference type="AlphaFoldDB" id="A0A124HD87"/>